<dbReference type="PROSITE" id="PS50970">
    <property type="entry name" value="HCY"/>
    <property type="match status" value="1"/>
</dbReference>
<evidence type="ECO:0000256" key="3">
    <source>
        <dbReference type="ARBA" id="ARBA00022723"/>
    </source>
</evidence>
<proteinExistence type="predicted"/>
<evidence type="ECO:0000256" key="4">
    <source>
        <dbReference type="ARBA" id="ARBA00022833"/>
    </source>
</evidence>
<evidence type="ECO:0000256" key="5">
    <source>
        <dbReference type="ARBA" id="ARBA00034478"/>
    </source>
</evidence>
<dbReference type="PANTHER" id="PTHR46015">
    <property type="entry name" value="ZGC:172121"/>
    <property type="match status" value="1"/>
</dbReference>
<dbReference type="GO" id="GO:0046872">
    <property type="term" value="F:metal ion binding"/>
    <property type="evidence" value="ECO:0007669"/>
    <property type="project" value="UniProtKB-KW"/>
</dbReference>
<dbReference type="GO" id="GO:0009086">
    <property type="term" value="P:methionine biosynthetic process"/>
    <property type="evidence" value="ECO:0007669"/>
    <property type="project" value="TreeGrafter"/>
</dbReference>
<accession>A0AAW0SCZ3</accession>
<dbReference type="Proteomes" id="UP001487740">
    <property type="component" value="Unassembled WGS sequence"/>
</dbReference>
<dbReference type="Pfam" id="PF02574">
    <property type="entry name" value="S-methyl_trans"/>
    <property type="match status" value="1"/>
</dbReference>
<dbReference type="InterPro" id="IPR003726">
    <property type="entry name" value="HCY_dom"/>
</dbReference>
<dbReference type="GO" id="GO:0032259">
    <property type="term" value="P:methylation"/>
    <property type="evidence" value="ECO:0007669"/>
    <property type="project" value="UniProtKB-KW"/>
</dbReference>
<evidence type="ECO:0000313" key="8">
    <source>
        <dbReference type="EMBL" id="KAK8373210.1"/>
    </source>
</evidence>
<keyword evidence="3" id="KW-0479">Metal-binding</keyword>
<comment type="pathway">
    <text evidence="5">Amino-acid biosynthesis; L-methionine biosynthesis via de novo pathway.</text>
</comment>
<sequence>DVRQPLYSGGWRAGFTLQAEGYEVDGDPLWSARLLATHPSAIKSYQSSVPGFQQHLGTTQKEAVALSERSATLALEAVQEFEGKRGTGGHPKVVAGSVGPYGACQADVSEYTGSYIPSVTQCDLATWHRPCLEVLAGAGLQLVALETLPALSEALALLGLLQEFPDLNAWVTFSCKHASYGDNFGEAVKSCYEQGREQLIGVGVNCTPPHLITPLLQEANRFLPSPHVLPRVVYPNSGEEWVPGKCFLHQWVSGSLLHKSSSPDGTSQTVSGR</sequence>
<organism evidence="8 9">
    <name type="scientific">Scylla paramamosain</name>
    <name type="common">Mud crab</name>
    <dbReference type="NCBI Taxonomy" id="85552"/>
    <lineage>
        <taxon>Eukaryota</taxon>
        <taxon>Metazoa</taxon>
        <taxon>Ecdysozoa</taxon>
        <taxon>Arthropoda</taxon>
        <taxon>Crustacea</taxon>
        <taxon>Multicrustacea</taxon>
        <taxon>Malacostraca</taxon>
        <taxon>Eumalacostraca</taxon>
        <taxon>Eucarida</taxon>
        <taxon>Decapoda</taxon>
        <taxon>Pleocyemata</taxon>
        <taxon>Brachyura</taxon>
        <taxon>Eubrachyura</taxon>
        <taxon>Portunoidea</taxon>
        <taxon>Portunidae</taxon>
        <taxon>Portuninae</taxon>
        <taxon>Scylla</taxon>
    </lineage>
</organism>
<dbReference type="AlphaFoldDB" id="A0AAW0SCZ3"/>
<evidence type="ECO:0000256" key="1">
    <source>
        <dbReference type="ARBA" id="ARBA00022603"/>
    </source>
</evidence>
<keyword evidence="4" id="KW-0862">Zinc</keyword>
<dbReference type="PANTHER" id="PTHR46015:SF1">
    <property type="entry name" value="HOMOCYSTEINE S-METHYLTRANSFERASE-LIKE ISOFORM 1"/>
    <property type="match status" value="1"/>
</dbReference>
<evidence type="ECO:0000256" key="6">
    <source>
        <dbReference type="PROSITE-ProRule" id="PRU00333"/>
    </source>
</evidence>
<keyword evidence="9" id="KW-1185">Reference proteome</keyword>
<comment type="caution">
    <text evidence="6">Lacks conserved residue(s) required for the propagation of feature annotation.</text>
</comment>
<keyword evidence="1" id="KW-0489">Methyltransferase</keyword>
<evidence type="ECO:0000313" key="9">
    <source>
        <dbReference type="Proteomes" id="UP001487740"/>
    </source>
</evidence>
<feature type="non-terminal residue" evidence="8">
    <location>
        <position position="1"/>
    </location>
</feature>
<dbReference type="EMBL" id="JARAKH010001295">
    <property type="protein sequence ID" value="KAK8373210.1"/>
    <property type="molecule type" value="Genomic_DNA"/>
</dbReference>
<comment type="caution">
    <text evidence="8">The sequence shown here is derived from an EMBL/GenBank/DDBJ whole genome shotgun (WGS) entry which is preliminary data.</text>
</comment>
<keyword evidence="2" id="KW-0808">Transferase</keyword>
<protein>
    <recommendedName>
        <fullName evidence="7">Hcy-binding domain-containing protein</fullName>
    </recommendedName>
</protein>
<feature type="domain" description="Hcy-binding" evidence="7">
    <location>
        <begin position="1"/>
        <end position="273"/>
    </location>
</feature>
<dbReference type="Gene3D" id="3.20.20.330">
    <property type="entry name" value="Homocysteine-binding-like domain"/>
    <property type="match status" value="1"/>
</dbReference>
<reference evidence="8 9" key="1">
    <citation type="submission" date="2023-03" db="EMBL/GenBank/DDBJ databases">
        <title>High-quality genome of Scylla paramamosain provides insights in environmental adaptation.</title>
        <authorList>
            <person name="Zhang L."/>
        </authorList>
    </citation>
    <scope>NUCLEOTIDE SEQUENCE [LARGE SCALE GENOMIC DNA]</scope>
    <source>
        <strain evidence="8">LZ_2023a</strain>
        <tissue evidence="8">Muscle</tissue>
    </source>
</reference>
<gene>
    <name evidence="8" type="ORF">O3P69_016174</name>
</gene>
<dbReference type="InterPro" id="IPR051486">
    <property type="entry name" value="Hcy_S-methyltransferase"/>
</dbReference>
<evidence type="ECO:0000259" key="7">
    <source>
        <dbReference type="PROSITE" id="PS50970"/>
    </source>
</evidence>
<dbReference type="SUPFAM" id="SSF82282">
    <property type="entry name" value="Homocysteine S-methyltransferase"/>
    <property type="match status" value="1"/>
</dbReference>
<dbReference type="GO" id="GO:0008898">
    <property type="term" value="F:S-adenosylmethionine-homocysteine S-methyltransferase activity"/>
    <property type="evidence" value="ECO:0007669"/>
    <property type="project" value="TreeGrafter"/>
</dbReference>
<name>A0AAW0SCZ3_SCYPA</name>
<evidence type="ECO:0000256" key="2">
    <source>
        <dbReference type="ARBA" id="ARBA00022679"/>
    </source>
</evidence>
<dbReference type="InterPro" id="IPR036589">
    <property type="entry name" value="HCY_dom_sf"/>
</dbReference>
<dbReference type="GO" id="GO:0033528">
    <property type="term" value="P:S-methylmethionine cycle"/>
    <property type="evidence" value="ECO:0007669"/>
    <property type="project" value="TreeGrafter"/>
</dbReference>